<protein>
    <submittedName>
        <fullName evidence="2">Uncharacterized protein</fullName>
    </submittedName>
</protein>
<organism evidence="2 3">
    <name type="scientific">Owenia fusiformis</name>
    <name type="common">Polychaete worm</name>
    <dbReference type="NCBI Taxonomy" id="6347"/>
    <lineage>
        <taxon>Eukaryota</taxon>
        <taxon>Metazoa</taxon>
        <taxon>Spiralia</taxon>
        <taxon>Lophotrochozoa</taxon>
        <taxon>Annelida</taxon>
        <taxon>Polychaeta</taxon>
        <taxon>Sedentaria</taxon>
        <taxon>Canalipalpata</taxon>
        <taxon>Sabellida</taxon>
        <taxon>Oweniida</taxon>
        <taxon>Oweniidae</taxon>
        <taxon>Owenia</taxon>
    </lineage>
</organism>
<reference evidence="2" key="1">
    <citation type="submission" date="2022-03" db="EMBL/GenBank/DDBJ databases">
        <authorList>
            <person name="Martin C."/>
        </authorList>
    </citation>
    <scope>NUCLEOTIDE SEQUENCE</scope>
</reference>
<dbReference type="Gene3D" id="2.110.10.10">
    <property type="entry name" value="Hemopexin-like domain"/>
    <property type="match status" value="1"/>
</dbReference>
<dbReference type="SUPFAM" id="SSF50923">
    <property type="entry name" value="Hemopexin-like domain"/>
    <property type="match status" value="1"/>
</dbReference>
<evidence type="ECO:0000313" key="3">
    <source>
        <dbReference type="Proteomes" id="UP000749559"/>
    </source>
</evidence>
<dbReference type="Proteomes" id="UP000749559">
    <property type="component" value="Unassembled WGS sequence"/>
</dbReference>
<feature type="region of interest" description="Disordered" evidence="1">
    <location>
        <begin position="82"/>
        <end position="134"/>
    </location>
</feature>
<dbReference type="EMBL" id="CAIIXF020000002">
    <property type="protein sequence ID" value="CAH1776680.1"/>
    <property type="molecule type" value="Genomic_DNA"/>
</dbReference>
<evidence type="ECO:0000256" key="1">
    <source>
        <dbReference type="SAM" id="MobiDB-lite"/>
    </source>
</evidence>
<dbReference type="PROSITE" id="PS50948">
    <property type="entry name" value="PAN"/>
    <property type="match status" value="1"/>
</dbReference>
<sequence>MAMPLNIYDVVRVNSLMECMYVCVQDEQCASFNFGTTIDNDTTDCELCSELMSSCYDLEPKSMFGYWRNGYMGPESATSRILTTTSNDSTNDSTTPTNDPITTTNDSPTPTDDPITNSPTPTNDPITTTTGDNCGGSIDVEAAYTSGNEISLVDKNNGHYTSTVNSNGSLNSVSARGNLDLLYGGLLETIIFREINSVGGNLSDGVNLFFNGNDIHCMDKSWLVDNLGLGCLVHGFWTKTITQIFGAGTPSTVNAAVEATSNRTYLFDDITVYISERHGLNVVTGSLVDSYGIRDSRAENLWLGIPNGVTAVAGWPDNNDQFLFFVGKTYYVYDTVAKQNVLGPLCVPN</sequence>
<comment type="caution">
    <text evidence="2">The sequence shown here is derived from an EMBL/GenBank/DDBJ whole genome shotgun (WGS) entry which is preliminary data.</text>
</comment>
<feature type="compositionally biased region" description="Low complexity" evidence="1">
    <location>
        <begin position="83"/>
        <end position="130"/>
    </location>
</feature>
<name>A0A8J1TGI0_OWEFU</name>
<evidence type="ECO:0000313" key="2">
    <source>
        <dbReference type="EMBL" id="CAH1776680.1"/>
    </source>
</evidence>
<accession>A0A8J1TGI0</accession>
<dbReference type="InterPro" id="IPR036375">
    <property type="entry name" value="Hemopexin-like_dom_sf"/>
</dbReference>
<gene>
    <name evidence="2" type="ORF">OFUS_LOCUS3834</name>
</gene>
<dbReference type="InterPro" id="IPR003609">
    <property type="entry name" value="Pan_app"/>
</dbReference>
<keyword evidence="3" id="KW-1185">Reference proteome</keyword>
<dbReference type="AlphaFoldDB" id="A0A8J1TGI0"/>
<proteinExistence type="predicted"/>